<organism evidence="10 11">
    <name type="scientific">Candidatus Faecalibacterium faecigallinarum</name>
    <dbReference type="NCBI Taxonomy" id="2838577"/>
    <lineage>
        <taxon>Bacteria</taxon>
        <taxon>Bacillati</taxon>
        <taxon>Bacillota</taxon>
        <taxon>Clostridia</taxon>
        <taxon>Eubacteriales</taxon>
        <taxon>Oscillospiraceae</taxon>
        <taxon>Faecalibacterium</taxon>
    </lineage>
</organism>
<keyword evidence="3" id="KW-0479">Metal-binding</keyword>
<feature type="compositionally biased region" description="Low complexity" evidence="9">
    <location>
        <begin position="517"/>
        <end position="531"/>
    </location>
</feature>
<evidence type="ECO:0000256" key="5">
    <source>
        <dbReference type="ARBA" id="ARBA00022833"/>
    </source>
</evidence>
<evidence type="ECO:0000256" key="1">
    <source>
        <dbReference type="ARBA" id="ARBA00001362"/>
    </source>
</evidence>
<feature type="region of interest" description="Disordered" evidence="9">
    <location>
        <begin position="517"/>
        <end position="582"/>
    </location>
</feature>
<keyword evidence="7" id="KW-0482">Metalloprotease</keyword>
<evidence type="ECO:0000313" key="10">
    <source>
        <dbReference type="EMBL" id="HJC44913.1"/>
    </source>
</evidence>
<comment type="caution">
    <text evidence="10">The sequence shown here is derived from an EMBL/GenBank/DDBJ whole genome shotgun (WGS) entry which is preliminary data.</text>
</comment>
<dbReference type="GO" id="GO:0006508">
    <property type="term" value="P:proteolysis"/>
    <property type="evidence" value="ECO:0007669"/>
    <property type="project" value="UniProtKB-KW"/>
</dbReference>
<accession>A0A9D2P9N6</accession>
<dbReference type="EMBL" id="DWWN01000015">
    <property type="protein sequence ID" value="HJC44913.1"/>
    <property type="molecule type" value="Genomic_DNA"/>
</dbReference>
<dbReference type="InterPro" id="IPR036116">
    <property type="entry name" value="FN3_sf"/>
</dbReference>
<feature type="compositionally biased region" description="Polar residues" evidence="9">
    <location>
        <begin position="533"/>
        <end position="542"/>
    </location>
</feature>
<feature type="compositionally biased region" description="Low complexity" evidence="9">
    <location>
        <begin position="552"/>
        <end position="582"/>
    </location>
</feature>
<keyword evidence="4" id="KW-0378">Hydrolase</keyword>
<evidence type="ECO:0000256" key="2">
    <source>
        <dbReference type="ARBA" id="ARBA00022670"/>
    </source>
</evidence>
<evidence type="ECO:0000256" key="6">
    <source>
        <dbReference type="ARBA" id="ARBA00022997"/>
    </source>
</evidence>
<dbReference type="Pfam" id="PF01427">
    <property type="entry name" value="Peptidase_M15"/>
    <property type="match status" value="1"/>
</dbReference>
<dbReference type="InterPro" id="IPR009045">
    <property type="entry name" value="Zn_M74/Hedgehog-like"/>
</dbReference>
<keyword evidence="2" id="KW-0645">Protease</keyword>
<reference evidence="10" key="1">
    <citation type="journal article" date="2021" name="PeerJ">
        <title>Extensive microbial diversity within the chicken gut microbiome revealed by metagenomics and culture.</title>
        <authorList>
            <person name="Gilroy R."/>
            <person name="Ravi A."/>
            <person name="Getino M."/>
            <person name="Pursley I."/>
            <person name="Horton D.L."/>
            <person name="Alikhan N.F."/>
            <person name="Baker D."/>
            <person name="Gharbi K."/>
            <person name="Hall N."/>
            <person name="Watson M."/>
            <person name="Adriaenssens E.M."/>
            <person name="Foster-Nyarko E."/>
            <person name="Jarju S."/>
            <person name="Secka A."/>
            <person name="Antonio M."/>
            <person name="Oren A."/>
            <person name="Chaudhuri R.R."/>
            <person name="La Ragione R."/>
            <person name="Hildebrand F."/>
            <person name="Pallen M.J."/>
        </authorList>
    </citation>
    <scope>NUCLEOTIDE SEQUENCE</scope>
    <source>
        <strain evidence="10">ChiSjej5B23-2810</strain>
    </source>
</reference>
<dbReference type="GO" id="GO:0008237">
    <property type="term" value="F:metallopeptidase activity"/>
    <property type="evidence" value="ECO:0007669"/>
    <property type="project" value="UniProtKB-KW"/>
</dbReference>
<dbReference type="SUPFAM" id="SSF55166">
    <property type="entry name" value="Hedgehog/DD-peptidase"/>
    <property type="match status" value="2"/>
</dbReference>
<dbReference type="InterPro" id="IPR000755">
    <property type="entry name" value="A_A_dipeptidase"/>
</dbReference>
<proteinExistence type="predicted"/>
<dbReference type="GO" id="GO:0071555">
    <property type="term" value="P:cell wall organization"/>
    <property type="evidence" value="ECO:0007669"/>
    <property type="project" value="UniProtKB-KW"/>
</dbReference>
<evidence type="ECO:0008006" key="12">
    <source>
        <dbReference type="Google" id="ProtNLM"/>
    </source>
</evidence>
<comment type="catalytic activity">
    <reaction evidence="1">
        <text>D-alanyl-D-alanine + H2O = 2 D-alanine</text>
        <dbReference type="Rhea" id="RHEA:20661"/>
        <dbReference type="ChEBI" id="CHEBI:15377"/>
        <dbReference type="ChEBI" id="CHEBI:57416"/>
        <dbReference type="ChEBI" id="CHEBI:57822"/>
        <dbReference type="EC" id="3.4.13.22"/>
    </reaction>
</comment>
<keyword evidence="6" id="KW-0224">Dipeptidase</keyword>
<protein>
    <recommendedName>
        <fullName evidence="12">D-alanyl-D-alanine dipeptidase</fullName>
    </recommendedName>
</protein>
<dbReference type="CDD" id="cd00063">
    <property type="entry name" value="FN3"/>
    <property type="match status" value="1"/>
</dbReference>
<evidence type="ECO:0000256" key="7">
    <source>
        <dbReference type="ARBA" id="ARBA00023049"/>
    </source>
</evidence>
<dbReference type="PANTHER" id="PTHR43126">
    <property type="entry name" value="D-ALANYL-D-ALANINE DIPEPTIDASE"/>
    <property type="match status" value="1"/>
</dbReference>
<dbReference type="SUPFAM" id="SSF49265">
    <property type="entry name" value="Fibronectin type III"/>
    <property type="match status" value="1"/>
</dbReference>
<reference evidence="10" key="2">
    <citation type="submission" date="2021-04" db="EMBL/GenBank/DDBJ databases">
        <authorList>
            <person name="Gilroy R."/>
        </authorList>
    </citation>
    <scope>NUCLEOTIDE SEQUENCE</scope>
    <source>
        <strain evidence="10">ChiSjej5B23-2810</strain>
    </source>
</reference>
<dbReference type="Proteomes" id="UP000823906">
    <property type="component" value="Unassembled WGS sequence"/>
</dbReference>
<dbReference type="GO" id="GO:0160237">
    <property type="term" value="F:D-Ala-D-Ala dipeptidase activity"/>
    <property type="evidence" value="ECO:0007669"/>
    <property type="project" value="UniProtKB-EC"/>
</dbReference>
<keyword evidence="8" id="KW-0961">Cell wall biogenesis/degradation</keyword>
<dbReference type="AlphaFoldDB" id="A0A9D2P9N6"/>
<evidence type="ECO:0000256" key="8">
    <source>
        <dbReference type="ARBA" id="ARBA00023316"/>
    </source>
</evidence>
<dbReference type="PANTHER" id="PTHR43126:SF2">
    <property type="entry name" value="D-ALANYL-D-ALANINE DIPEPTIDASE"/>
    <property type="match status" value="1"/>
</dbReference>
<evidence type="ECO:0000256" key="4">
    <source>
        <dbReference type="ARBA" id="ARBA00022801"/>
    </source>
</evidence>
<dbReference type="InterPro" id="IPR003961">
    <property type="entry name" value="FN3_dom"/>
</dbReference>
<gene>
    <name evidence="10" type="ORF">H9703_02045</name>
</gene>
<evidence type="ECO:0000313" key="11">
    <source>
        <dbReference type="Proteomes" id="UP000823906"/>
    </source>
</evidence>
<dbReference type="GO" id="GO:0046872">
    <property type="term" value="F:metal ion binding"/>
    <property type="evidence" value="ECO:0007669"/>
    <property type="project" value="UniProtKB-KW"/>
</dbReference>
<sequence>MLNKTKGKARPLSALQKAALGLAAAAAVAALAAGGLYLFHGSLRFAKGAELILTRQTDGSLLASWPEVESAGSYWVRAECAGQTVYEGETAEPGCQLPAAEAGSLTVRVQPARTGRRGAAHTWQVEDLAAVNWPVLDAFDAQVDRSKNLRFSWKGTGGDVYLLYRIGEGGAARLTARPDASVYSLPVGGEGELPMPAYGETLQFVGGYGCREGDVVFCGPLSEPVSFQRSDFLDHVIHVSAEPRGDNFYRFTWNEAQGDYYLLQYCSEDVPAWQDLCRVECSESPGCDVRLGAGTAYRLRVVSRKAGAEGAPSQSGELALTTGLSALYATVWPIQDLELYRDASRREVLGTVSAVSACCVLDEAEGLFYVLTRDGVRGYIDSRYCLINLPDYMGELCAYDITNSYSSLYMVHGYEIPTVTGTVVTGYEHVRLEEGEYLVPLLYPCAQKLAAAAQAARADGYRLKIYDAYRPREASTEIYRVAEQHLNDPIPDETFTGKPVDDLPDIPLLSELLARQEAAAPAEGGQDAAQPTPAENSWLFGTQESPAEEAVSEVTAPPAASSSPQAPAAETPLPEEAPPAEQEPQQYLTYYLLMTGGRYRLGSFLAQYGSTHNLGIAMDLTLERLDTREELQMQTAMHDLSHYAVLTRNNDSADLLADYMLEAGFDPLTSEWWHFQDDATRDALGLSVYQEKGVSPEGWRWDAEGWYYRQADGTAVRKTPEG</sequence>
<evidence type="ECO:0000256" key="3">
    <source>
        <dbReference type="ARBA" id="ARBA00022723"/>
    </source>
</evidence>
<evidence type="ECO:0000256" key="9">
    <source>
        <dbReference type="SAM" id="MobiDB-lite"/>
    </source>
</evidence>
<name>A0A9D2P9N6_9FIRM</name>
<keyword evidence="5" id="KW-0862">Zinc</keyword>
<dbReference type="Gene3D" id="3.30.1380.10">
    <property type="match status" value="1"/>
</dbReference>